<gene>
    <name evidence="19" type="primary">SLC44A2</name>
</gene>
<comment type="function">
    <text evidence="17">Choline transporter.</text>
</comment>
<dbReference type="PANTHER" id="PTHR12385:SF34">
    <property type="entry name" value="CHOLINE TRANSPORTER-LIKE PROTEIN 2"/>
    <property type="match status" value="1"/>
</dbReference>
<proteinExistence type="inferred from homology"/>
<dbReference type="GO" id="GO:0005741">
    <property type="term" value="C:mitochondrial outer membrane"/>
    <property type="evidence" value="ECO:0007669"/>
    <property type="project" value="UniProtKB-SubCell"/>
</dbReference>
<keyword evidence="5" id="KW-0050">Antiport</keyword>
<keyword evidence="10 17" id="KW-1133">Transmembrane helix</keyword>
<evidence type="ECO:0000256" key="15">
    <source>
        <dbReference type="ARBA" id="ARBA00036560"/>
    </source>
</evidence>
<comment type="subcellular location">
    <subcellularLocation>
        <location evidence="2 17">Cell membrane</location>
        <topology evidence="2 17">Multi-pass membrane protein</topology>
    </subcellularLocation>
    <subcellularLocation>
        <location evidence="1">Mitochondrion outer membrane</location>
        <topology evidence="1">Multi-pass membrane protein</topology>
    </subcellularLocation>
</comment>
<sequence>MVDERKDGAYGTPQKYDPTFKGPIYNRGCTDVICCVFLLLAIVGYVAVGIIAWTHGDPRKVIYPTDSRGEFCGQKGTKNENKPFLFYFNIVKCASPLVLLEFQCPTPQICVEKCPDRYLTYLNAHRSQDFEYYKQFCVPGFQNNKGVAEVLRDGDCPAVLTPSKPLAQRCFPDIHSHKGVLMVGNETTYEDGHGFRKNITELVEGAKKANGVLEARQLAMRIFEDYTVSWYWIIIGLVIAMVLSLLFIVLLRFLAGIMVWVMIVMVILVLGYGIFHCYMEYARLRGEAGSDISLVDLGFQTDLRVYLHLRQTWMAFMIILSILEVIIILLLIFLRKRILIAIALIKEASRAVGYVMCSLLYPLVTFFLLCLCIAYWASTAIFLSTSNEAVYKIFNDTACSVAGKTCNPETFLSSNESRLCPGAHCQFAFYGGESTYHRALLGLQIFNAFMFFWLANFVLALGQVTLAGAFASYYWALNKPDDLPAFPLFSAFGRALRYHTGSLAFGSLILAIVQIIRVILEYLDQRLKAAENKFAKFLMTCLKCCFWCLEKFIRFLNRNAYIMIAIYGTNFCTSARNAFFLLMRNIIRVAVLDKVTDFLFLLGKLLIVGSVGILAFFFFTHRIRIVQDTAPPLNYYWVPILTVIVGSYLIAHGFFSVYGMCVDTLFLCFCEDLERNDGSQERPYFMSPQLRDILLKESAEEEGKRGEVEE</sequence>
<dbReference type="GeneID" id="101331989"/>
<evidence type="ECO:0000256" key="13">
    <source>
        <dbReference type="ARBA" id="ARBA00023180"/>
    </source>
</evidence>
<keyword evidence="18" id="KW-1185">Reference proteome</keyword>
<evidence type="ECO:0000256" key="10">
    <source>
        <dbReference type="ARBA" id="ARBA00022989"/>
    </source>
</evidence>
<feature type="transmembrane region" description="Helical" evidence="17">
    <location>
        <begin position="257"/>
        <end position="275"/>
    </location>
</feature>
<evidence type="ECO:0000313" key="18">
    <source>
        <dbReference type="Proteomes" id="UP000245320"/>
    </source>
</evidence>
<keyword evidence="7" id="KW-0597">Phosphoprotein</keyword>
<dbReference type="GO" id="GO:0015101">
    <property type="term" value="F:organic cation transmembrane transporter activity"/>
    <property type="evidence" value="ECO:0007669"/>
    <property type="project" value="UniProtKB-ARBA"/>
</dbReference>
<keyword evidence="13" id="KW-0325">Glycoprotein</keyword>
<keyword evidence="11" id="KW-0496">Mitochondrion</keyword>
<feature type="transmembrane region" description="Helical" evidence="17">
    <location>
        <begin position="560"/>
        <end position="579"/>
    </location>
</feature>
<evidence type="ECO:0000256" key="17">
    <source>
        <dbReference type="RuleBase" id="RU368066"/>
    </source>
</evidence>
<evidence type="ECO:0000256" key="4">
    <source>
        <dbReference type="ARBA" id="ARBA00022448"/>
    </source>
</evidence>
<comment type="catalytic activity">
    <reaction evidence="14">
        <text>choline(out) + n H(+)(in) = choline(in) + n H(+)(out)</text>
        <dbReference type="Rhea" id="RHEA:75463"/>
        <dbReference type="ChEBI" id="CHEBI:15354"/>
        <dbReference type="ChEBI" id="CHEBI:15378"/>
    </reaction>
</comment>
<comment type="subunit">
    <text evidence="16">Interacts with COCH.</text>
</comment>
<evidence type="ECO:0000256" key="12">
    <source>
        <dbReference type="ARBA" id="ARBA00023136"/>
    </source>
</evidence>
<evidence type="ECO:0000256" key="8">
    <source>
        <dbReference type="ARBA" id="ARBA00022692"/>
    </source>
</evidence>
<dbReference type="PANTHER" id="PTHR12385">
    <property type="entry name" value="CHOLINE TRANSPORTER-LIKE (SLC FAMILY 44)"/>
    <property type="match status" value="1"/>
</dbReference>
<evidence type="ECO:0000256" key="7">
    <source>
        <dbReference type="ARBA" id="ARBA00022553"/>
    </source>
</evidence>
<dbReference type="CTD" id="57153"/>
<reference evidence="19" key="1">
    <citation type="submission" date="2025-08" db="UniProtKB">
        <authorList>
            <consortium name="RefSeq"/>
        </authorList>
    </citation>
    <scope>IDENTIFICATION</scope>
    <source>
        <tissue evidence="19">Spleen</tissue>
    </source>
</reference>
<dbReference type="Pfam" id="PF04515">
    <property type="entry name" value="Choline_transpo"/>
    <property type="match status" value="1"/>
</dbReference>
<evidence type="ECO:0000256" key="16">
    <source>
        <dbReference type="ARBA" id="ARBA00038827"/>
    </source>
</evidence>
<keyword evidence="4" id="KW-0813">Transport</keyword>
<evidence type="ECO:0000256" key="6">
    <source>
        <dbReference type="ARBA" id="ARBA00022475"/>
    </source>
</evidence>
<feature type="transmembrane region" description="Helical" evidence="17">
    <location>
        <begin position="230"/>
        <end position="251"/>
    </location>
</feature>
<feature type="transmembrane region" description="Helical" evidence="17">
    <location>
        <begin position="448"/>
        <end position="476"/>
    </location>
</feature>
<dbReference type="Proteomes" id="UP000245320">
    <property type="component" value="Chromosome 3"/>
</dbReference>
<dbReference type="GO" id="GO:0005886">
    <property type="term" value="C:plasma membrane"/>
    <property type="evidence" value="ECO:0007669"/>
    <property type="project" value="UniProtKB-SubCell"/>
</dbReference>
<accession>A0A6J3R5Z1</accession>
<evidence type="ECO:0000313" key="19">
    <source>
        <dbReference type="RefSeq" id="XP_033710220.1"/>
    </source>
</evidence>
<dbReference type="GO" id="GO:0015297">
    <property type="term" value="F:antiporter activity"/>
    <property type="evidence" value="ECO:0007669"/>
    <property type="project" value="UniProtKB-KW"/>
</dbReference>
<comment type="catalytic activity">
    <reaction evidence="15">
        <text>ethanolamine(out) + n H(+)(in) = ethanolamine(in) + n H(+)(out)</text>
        <dbReference type="Rhea" id="RHEA:75467"/>
        <dbReference type="ChEBI" id="CHEBI:15378"/>
        <dbReference type="ChEBI" id="CHEBI:57603"/>
    </reaction>
</comment>
<dbReference type="AlphaFoldDB" id="A0A6J3R5Z1"/>
<feature type="transmembrane region" description="Helical" evidence="17">
    <location>
        <begin position="496"/>
        <end position="520"/>
    </location>
</feature>
<organism evidence="18 19">
    <name type="scientific">Tursiops truncatus</name>
    <name type="common">Atlantic bottle-nosed dolphin</name>
    <name type="synonym">Delphinus truncatus</name>
    <dbReference type="NCBI Taxonomy" id="9739"/>
    <lineage>
        <taxon>Eukaryota</taxon>
        <taxon>Metazoa</taxon>
        <taxon>Chordata</taxon>
        <taxon>Craniata</taxon>
        <taxon>Vertebrata</taxon>
        <taxon>Euteleostomi</taxon>
        <taxon>Mammalia</taxon>
        <taxon>Eutheria</taxon>
        <taxon>Laurasiatheria</taxon>
        <taxon>Artiodactyla</taxon>
        <taxon>Whippomorpha</taxon>
        <taxon>Cetacea</taxon>
        <taxon>Odontoceti</taxon>
        <taxon>Delphinidae</taxon>
        <taxon>Tursiops</taxon>
    </lineage>
</organism>
<comment type="similarity">
    <text evidence="3 17">Belongs to the CTL (choline transporter-like) family.</text>
</comment>
<evidence type="ECO:0000256" key="9">
    <source>
        <dbReference type="ARBA" id="ARBA00022787"/>
    </source>
</evidence>
<dbReference type="InterPro" id="IPR007603">
    <property type="entry name" value="Choline_transptr-like"/>
</dbReference>
<evidence type="ECO:0000256" key="11">
    <source>
        <dbReference type="ARBA" id="ARBA00023128"/>
    </source>
</evidence>
<keyword evidence="12 17" id="KW-0472">Membrane</keyword>
<evidence type="ECO:0000256" key="5">
    <source>
        <dbReference type="ARBA" id="ARBA00022449"/>
    </source>
</evidence>
<dbReference type="RefSeq" id="XP_033710220.1">
    <property type="nucleotide sequence ID" value="XM_033854329.1"/>
</dbReference>
<name>A0A6J3R5Z1_TURTR</name>
<keyword evidence="8 17" id="KW-0812">Transmembrane</keyword>
<evidence type="ECO:0000256" key="14">
    <source>
        <dbReference type="ARBA" id="ARBA00035093"/>
    </source>
</evidence>
<evidence type="ECO:0000256" key="2">
    <source>
        <dbReference type="ARBA" id="ARBA00004651"/>
    </source>
</evidence>
<keyword evidence="9" id="KW-1000">Mitochondrion outer membrane</keyword>
<protein>
    <recommendedName>
        <fullName evidence="17">Choline transporter-like protein</fullName>
    </recommendedName>
</protein>
<evidence type="ECO:0000256" key="3">
    <source>
        <dbReference type="ARBA" id="ARBA00007168"/>
    </source>
</evidence>
<feature type="transmembrane region" description="Helical" evidence="17">
    <location>
        <begin position="599"/>
        <end position="621"/>
    </location>
</feature>
<feature type="transmembrane region" description="Helical" evidence="17">
    <location>
        <begin position="313"/>
        <end position="333"/>
    </location>
</feature>
<keyword evidence="6" id="KW-1003">Cell membrane</keyword>
<feature type="transmembrane region" description="Helical" evidence="17">
    <location>
        <begin position="30"/>
        <end position="53"/>
    </location>
</feature>
<feature type="transmembrane region" description="Helical" evidence="17">
    <location>
        <begin position="633"/>
        <end position="655"/>
    </location>
</feature>
<feature type="transmembrane region" description="Helical" evidence="17">
    <location>
        <begin position="353"/>
        <end position="377"/>
    </location>
</feature>
<evidence type="ECO:0000256" key="1">
    <source>
        <dbReference type="ARBA" id="ARBA00004374"/>
    </source>
</evidence>